<organism evidence="1">
    <name type="scientific">Siphoviridae sp. ctwQT14</name>
    <dbReference type="NCBI Taxonomy" id="2827971"/>
    <lineage>
        <taxon>Viruses</taxon>
        <taxon>Duplodnaviria</taxon>
        <taxon>Heunggongvirae</taxon>
        <taxon>Uroviricota</taxon>
        <taxon>Caudoviricetes</taxon>
    </lineage>
</organism>
<name>A0A8S5TKL6_9CAUD</name>
<dbReference type="EMBL" id="BK032842">
    <property type="protein sequence ID" value="DAF63603.1"/>
    <property type="molecule type" value="Genomic_DNA"/>
</dbReference>
<proteinExistence type="predicted"/>
<sequence length="164" mass="19195">MTTRSLTAVKINGEYKIAQYGYYDGYPSGQGVTILKFLLGEMDKNKFIKKLKKLRFVINDQEERERIERQYDYDGAKILKYIQNNEDYIVANNLEFAQDTAFCQWAYLIDFDDNSFEIYSGLKKANCINNSSIKKGFENLNLLKKYKLNALPNVNELINVFQFC</sequence>
<protein>
    <submittedName>
        <fullName evidence="1">Uncharacterized protein</fullName>
    </submittedName>
</protein>
<reference evidence="1" key="1">
    <citation type="journal article" date="2021" name="Proc. Natl. Acad. Sci. U.S.A.">
        <title>A Catalog of Tens of Thousands of Viruses from Human Metagenomes Reveals Hidden Associations with Chronic Diseases.</title>
        <authorList>
            <person name="Tisza M.J."/>
            <person name="Buck C.B."/>
        </authorList>
    </citation>
    <scope>NUCLEOTIDE SEQUENCE</scope>
    <source>
        <strain evidence="1">CtwQT14</strain>
    </source>
</reference>
<evidence type="ECO:0000313" key="1">
    <source>
        <dbReference type="EMBL" id="DAF63603.1"/>
    </source>
</evidence>
<accession>A0A8S5TKL6</accession>